<dbReference type="PANTHER" id="PTHR30126">
    <property type="entry name" value="HTH-TYPE TRANSCRIPTIONAL REGULATOR"/>
    <property type="match status" value="1"/>
</dbReference>
<dbReference type="SUPFAM" id="SSF46785">
    <property type="entry name" value="Winged helix' DNA-binding domain"/>
    <property type="match status" value="1"/>
</dbReference>
<dbReference type="InterPro" id="IPR000847">
    <property type="entry name" value="LysR_HTH_N"/>
</dbReference>
<dbReference type="PRINTS" id="PR00039">
    <property type="entry name" value="HTHLYSR"/>
</dbReference>
<dbReference type="Gene3D" id="1.10.10.10">
    <property type="entry name" value="Winged helix-like DNA-binding domain superfamily/Winged helix DNA-binding domain"/>
    <property type="match status" value="1"/>
</dbReference>
<dbReference type="SUPFAM" id="SSF53850">
    <property type="entry name" value="Periplasmic binding protein-like II"/>
    <property type="match status" value="1"/>
</dbReference>
<dbReference type="GO" id="GO:0000976">
    <property type="term" value="F:transcription cis-regulatory region binding"/>
    <property type="evidence" value="ECO:0007669"/>
    <property type="project" value="TreeGrafter"/>
</dbReference>
<dbReference type="Pfam" id="PF00126">
    <property type="entry name" value="HTH_1"/>
    <property type="match status" value="1"/>
</dbReference>
<dbReference type="RefSeq" id="WP_097013043.1">
    <property type="nucleotide sequence ID" value="NZ_LT907975.1"/>
</dbReference>
<keyword evidence="7" id="KW-1185">Reference proteome</keyword>
<sequence>MELYQLVSFVVIADEGNMTRAAELLNTSQPAVSAQIRALEDELEIRLFRRTHKGMELTPEGERLKARADTILQDVDAFRNEAEQLRGTEHGTIVLGVNTDAHLLRLKAIYSQLAQRHPEMSLVVKETMSWDVVDALHAKTIDLGFSYTVPDDSRIATHSLGEIDLAVVAPEAWRDRIEGAGLKELATMPWVWTSDHCPMSLVLSSLFDEIGETPIKAVVVDQESAILRLVADEVGLGIMPALKAETVADSHGLFTVMTLEKKLVLHLLMLMRRAEERRVRSMIDCIEQAWQ</sequence>
<proteinExistence type="inferred from homology"/>
<dbReference type="OrthoDB" id="5317428at2"/>
<evidence type="ECO:0000256" key="4">
    <source>
        <dbReference type="ARBA" id="ARBA00023163"/>
    </source>
</evidence>
<gene>
    <name evidence="6" type="primary">oxyR</name>
    <name evidence="6" type="ORF">DPRO_3385</name>
</gene>
<name>A0A2C8FCX4_9BACT</name>
<dbReference type="PROSITE" id="PS50931">
    <property type="entry name" value="HTH_LYSR"/>
    <property type="match status" value="1"/>
</dbReference>
<keyword evidence="2" id="KW-0805">Transcription regulation</keyword>
<dbReference type="FunFam" id="1.10.10.10:FF:000001">
    <property type="entry name" value="LysR family transcriptional regulator"/>
    <property type="match status" value="1"/>
</dbReference>
<dbReference type="Proteomes" id="UP000219215">
    <property type="component" value="Chromosome DPRO"/>
</dbReference>
<dbReference type="InterPro" id="IPR036388">
    <property type="entry name" value="WH-like_DNA-bd_sf"/>
</dbReference>
<organism evidence="6 7">
    <name type="scientific">Pseudodesulfovibrio profundus</name>
    <dbReference type="NCBI Taxonomy" id="57320"/>
    <lineage>
        <taxon>Bacteria</taxon>
        <taxon>Pseudomonadati</taxon>
        <taxon>Thermodesulfobacteriota</taxon>
        <taxon>Desulfovibrionia</taxon>
        <taxon>Desulfovibrionales</taxon>
        <taxon>Desulfovibrionaceae</taxon>
    </lineage>
</organism>
<dbReference type="EMBL" id="LT907975">
    <property type="protein sequence ID" value="SOB60299.1"/>
    <property type="molecule type" value="Genomic_DNA"/>
</dbReference>
<dbReference type="Pfam" id="PF03466">
    <property type="entry name" value="LysR_substrate"/>
    <property type="match status" value="1"/>
</dbReference>
<accession>A0A2C8FCX4</accession>
<feature type="domain" description="HTH lysR-type" evidence="5">
    <location>
        <begin position="1"/>
        <end position="58"/>
    </location>
</feature>
<reference evidence="7" key="1">
    <citation type="submission" date="2017-09" db="EMBL/GenBank/DDBJ databases">
        <authorList>
            <person name="Regsiter A."/>
            <person name="William W."/>
        </authorList>
    </citation>
    <scope>NUCLEOTIDE SEQUENCE [LARGE SCALE GENOMIC DNA]</scope>
    <source>
        <strain evidence="7">500-1</strain>
    </source>
</reference>
<protein>
    <submittedName>
        <fullName evidence="6">Hydrogen peroxide-inducible gene activator</fullName>
    </submittedName>
</protein>
<evidence type="ECO:0000313" key="7">
    <source>
        <dbReference type="Proteomes" id="UP000219215"/>
    </source>
</evidence>
<evidence type="ECO:0000256" key="1">
    <source>
        <dbReference type="ARBA" id="ARBA00009437"/>
    </source>
</evidence>
<dbReference type="CDD" id="cd05466">
    <property type="entry name" value="PBP2_LTTR_substrate"/>
    <property type="match status" value="1"/>
</dbReference>
<dbReference type="AlphaFoldDB" id="A0A2C8FCX4"/>
<keyword evidence="4" id="KW-0804">Transcription</keyword>
<evidence type="ECO:0000259" key="5">
    <source>
        <dbReference type="PROSITE" id="PS50931"/>
    </source>
</evidence>
<keyword evidence="3" id="KW-0238">DNA-binding</keyword>
<dbReference type="InterPro" id="IPR005119">
    <property type="entry name" value="LysR_subst-bd"/>
</dbReference>
<dbReference type="GO" id="GO:0003700">
    <property type="term" value="F:DNA-binding transcription factor activity"/>
    <property type="evidence" value="ECO:0007669"/>
    <property type="project" value="InterPro"/>
</dbReference>
<evidence type="ECO:0000256" key="3">
    <source>
        <dbReference type="ARBA" id="ARBA00023125"/>
    </source>
</evidence>
<evidence type="ECO:0000256" key="2">
    <source>
        <dbReference type="ARBA" id="ARBA00023015"/>
    </source>
</evidence>
<dbReference type="KEGG" id="pprf:DPRO_3385"/>
<comment type="similarity">
    <text evidence="1">Belongs to the LysR transcriptional regulatory family.</text>
</comment>
<dbReference type="InterPro" id="IPR036390">
    <property type="entry name" value="WH_DNA-bd_sf"/>
</dbReference>
<evidence type="ECO:0000313" key="6">
    <source>
        <dbReference type="EMBL" id="SOB60299.1"/>
    </source>
</evidence>
<dbReference type="Gene3D" id="3.40.190.10">
    <property type="entry name" value="Periplasmic binding protein-like II"/>
    <property type="match status" value="2"/>
</dbReference>
<dbReference type="PANTHER" id="PTHR30126:SF40">
    <property type="entry name" value="HTH-TYPE TRANSCRIPTIONAL REGULATOR GLTR"/>
    <property type="match status" value="1"/>
</dbReference>